<reference evidence="9 10" key="1">
    <citation type="submission" date="2016-07" db="EMBL/GenBank/DDBJ databases">
        <title>Draft genome of Streptomyces diastatochromogenes.</title>
        <authorList>
            <person name="Podduturi R."/>
            <person name="Lukassen M.B."/>
            <person name="Clausen N."/>
            <person name="Nielsen J.L."/>
            <person name="Jorgensen N.O."/>
        </authorList>
    </citation>
    <scope>NUCLEOTIDE SEQUENCE [LARGE SCALE GENOMIC DNA]</scope>
    <source>
        <strain evidence="9 10">DSM 40608</strain>
    </source>
</reference>
<evidence type="ECO:0000256" key="2">
    <source>
        <dbReference type="ARBA" id="ARBA00022692"/>
    </source>
</evidence>
<dbReference type="GO" id="GO:0005886">
    <property type="term" value="C:plasma membrane"/>
    <property type="evidence" value="ECO:0007669"/>
    <property type="project" value="UniProtKB-SubCell"/>
</dbReference>
<dbReference type="PANTHER" id="PTHR42718">
    <property type="entry name" value="MAJOR FACILITATOR SUPERFAMILY MULTIDRUG TRANSPORTER MFSC"/>
    <property type="match status" value="1"/>
</dbReference>
<dbReference type="Pfam" id="PF07690">
    <property type="entry name" value="MFS_1"/>
    <property type="match status" value="1"/>
</dbReference>
<feature type="transmembrane region" description="Helical" evidence="7">
    <location>
        <begin position="293"/>
        <end position="311"/>
    </location>
</feature>
<feature type="transmembrane region" description="Helical" evidence="7">
    <location>
        <begin position="323"/>
        <end position="341"/>
    </location>
</feature>
<comment type="subcellular location">
    <subcellularLocation>
        <location evidence="1">Cell membrane</location>
        <topology evidence="1">Multi-pass membrane protein</topology>
    </subcellularLocation>
</comment>
<dbReference type="Proteomes" id="UP000215483">
    <property type="component" value="Unassembled WGS sequence"/>
</dbReference>
<accession>A0A233S3S1</accession>
<feature type="region of interest" description="Disordered" evidence="6">
    <location>
        <begin position="429"/>
        <end position="449"/>
    </location>
</feature>
<evidence type="ECO:0000256" key="3">
    <source>
        <dbReference type="ARBA" id="ARBA00022989"/>
    </source>
</evidence>
<feature type="transmembrane region" description="Helical" evidence="7">
    <location>
        <begin position="347"/>
        <end position="366"/>
    </location>
</feature>
<feature type="transmembrane region" description="Helical" evidence="7">
    <location>
        <begin position="214"/>
        <end position="232"/>
    </location>
</feature>
<keyword evidence="4 7" id="KW-0472">Membrane</keyword>
<dbReference type="GO" id="GO:0046677">
    <property type="term" value="P:response to antibiotic"/>
    <property type="evidence" value="ECO:0007669"/>
    <property type="project" value="UniProtKB-KW"/>
</dbReference>
<dbReference type="AlphaFoldDB" id="A0A233S3S1"/>
<evidence type="ECO:0000256" key="7">
    <source>
        <dbReference type="SAM" id="Phobius"/>
    </source>
</evidence>
<evidence type="ECO:0000256" key="5">
    <source>
        <dbReference type="ARBA" id="ARBA00023251"/>
    </source>
</evidence>
<evidence type="ECO:0000313" key="9">
    <source>
        <dbReference type="EMBL" id="OXY90331.1"/>
    </source>
</evidence>
<evidence type="ECO:0000256" key="1">
    <source>
        <dbReference type="ARBA" id="ARBA00004651"/>
    </source>
</evidence>
<feature type="transmembrane region" description="Helical" evidence="7">
    <location>
        <begin position="252"/>
        <end position="273"/>
    </location>
</feature>
<dbReference type="GO" id="GO:0022857">
    <property type="term" value="F:transmembrane transporter activity"/>
    <property type="evidence" value="ECO:0007669"/>
    <property type="project" value="InterPro"/>
</dbReference>
<keyword evidence="10" id="KW-1185">Reference proteome</keyword>
<sequence>MTLVSSVAGAVLVALDGTVLTVAQPSLQRALHASYAQVQWTSTGYLVAVASLLVFAGRLGDRYGQRRMFALGMLGFGAASVGVGLAPSIGWVIGLRAAQGVFGALLQPATLGMLRAAFPPDRLAMPLAVRTSAIGLAAAAGPLVGGALVNGLGWRAVFFLSVLPAVGFGVAAVVGPAPDRVPVSRTPLDLPGALLLAVTLACLVQTLVALPASPAAIAAGFGGAALAAAAFVRHERRAASPLLPPDVIRSPAVGAALALLVAASASLFGTLFVETYVLQRRLGLDPFHSALRSLPLAALMVLSAPLCPVLLRRAGARRTTAVATALLALAVLVLSGATGALAQGFGFALLGAGFGTVMVAATHVVVRRAGVEVAGVAGGLQQTALNVGPVLGVAAGTALMDAGPRTALLVLAAVAAIAVPAARALPGPGVASITHTPDERARPGVPAQR</sequence>
<protein>
    <submittedName>
        <fullName evidence="9">MFS transporter</fullName>
    </submittedName>
</protein>
<feature type="transmembrane region" description="Helical" evidence="7">
    <location>
        <begin position="154"/>
        <end position="176"/>
    </location>
</feature>
<feature type="domain" description="Major facilitator superfamily (MFS) profile" evidence="8">
    <location>
        <begin position="2"/>
        <end position="430"/>
    </location>
</feature>
<dbReference type="Gene3D" id="1.20.1720.10">
    <property type="entry name" value="Multidrug resistance protein D"/>
    <property type="match status" value="1"/>
</dbReference>
<gene>
    <name evidence="9" type="ORF">BEK98_35200</name>
</gene>
<keyword evidence="3 7" id="KW-1133">Transmembrane helix</keyword>
<dbReference type="SUPFAM" id="SSF103473">
    <property type="entry name" value="MFS general substrate transporter"/>
    <property type="match status" value="1"/>
</dbReference>
<evidence type="ECO:0000256" key="4">
    <source>
        <dbReference type="ARBA" id="ARBA00023136"/>
    </source>
</evidence>
<evidence type="ECO:0000256" key="6">
    <source>
        <dbReference type="SAM" id="MobiDB-lite"/>
    </source>
</evidence>
<organism evidence="9 10">
    <name type="scientific">Streptomyces diastatochromogenes</name>
    <dbReference type="NCBI Taxonomy" id="42236"/>
    <lineage>
        <taxon>Bacteria</taxon>
        <taxon>Bacillati</taxon>
        <taxon>Actinomycetota</taxon>
        <taxon>Actinomycetes</taxon>
        <taxon>Kitasatosporales</taxon>
        <taxon>Streptomycetaceae</taxon>
        <taxon>Streptomyces</taxon>
    </lineage>
</organism>
<name>A0A233S3S1_STRDA</name>
<proteinExistence type="predicted"/>
<keyword evidence="5" id="KW-0046">Antibiotic resistance</keyword>
<dbReference type="Gene3D" id="1.20.1250.20">
    <property type="entry name" value="MFS general substrate transporter like domains"/>
    <property type="match status" value="1"/>
</dbReference>
<dbReference type="EMBL" id="MCGQ01000038">
    <property type="protein sequence ID" value="OXY90331.1"/>
    <property type="molecule type" value="Genomic_DNA"/>
</dbReference>
<dbReference type="PROSITE" id="PS50850">
    <property type="entry name" value="MFS"/>
    <property type="match status" value="1"/>
</dbReference>
<dbReference type="PANTHER" id="PTHR42718:SF42">
    <property type="entry name" value="EXPORT PROTEIN"/>
    <property type="match status" value="1"/>
</dbReference>
<evidence type="ECO:0000313" key="10">
    <source>
        <dbReference type="Proteomes" id="UP000215483"/>
    </source>
</evidence>
<dbReference type="CDD" id="cd17321">
    <property type="entry name" value="MFS_MMR_MDR_like"/>
    <property type="match status" value="1"/>
</dbReference>
<comment type="caution">
    <text evidence="9">The sequence shown here is derived from an EMBL/GenBank/DDBJ whole genome shotgun (WGS) entry which is preliminary data.</text>
</comment>
<keyword evidence="2 7" id="KW-0812">Transmembrane</keyword>
<feature type="transmembrane region" description="Helical" evidence="7">
    <location>
        <begin position="39"/>
        <end position="57"/>
    </location>
</feature>
<feature type="transmembrane region" description="Helical" evidence="7">
    <location>
        <begin position="127"/>
        <end position="148"/>
    </location>
</feature>
<dbReference type="InterPro" id="IPR036259">
    <property type="entry name" value="MFS_trans_sf"/>
</dbReference>
<evidence type="ECO:0000259" key="8">
    <source>
        <dbReference type="PROSITE" id="PS50850"/>
    </source>
</evidence>
<feature type="transmembrane region" description="Helical" evidence="7">
    <location>
        <begin position="69"/>
        <end position="94"/>
    </location>
</feature>
<dbReference type="InterPro" id="IPR011701">
    <property type="entry name" value="MFS"/>
</dbReference>
<dbReference type="InterPro" id="IPR020846">
    <property type="entry name" value="MFS_dom"/>
</dbReference>